<dbReference type="PANTHER" id="PTHR48258">
    <property type="entry name" value="DUF4218 DOMAIN-CONTAINING PROTEIN-RELATED"/>
    <property type="match status" value="1"/>
</dbReference>
<evidence type="ECO:0000313" key="2">
    <source>
        <dbReference type="EMBL" id="GEU87157.1"/>
    </source>
</evidence>
<name>A0A6L2NNJ0_TANCI</name>
<feature type="compositionally biased region" description="Acidic residues" evidence="1">
    <location>
        <begin position="397"/>
        <end position="430"/>
    </location>
</feature>
<proteinExistence type="predicted"/>
<feature type="non-terminal residue" evidence="2">
    <location>
        <position position="1"/>
    </location>
</feature>
<dbReference type="EMBL" id="BKCJ010009479">
    <property type="protein sequence ID" value="GEU87157.1"/>
    <property type="molecule type" value="Genomic_DNA"/>
</dbReference>
<reference evidence="2" key="1">
    <citation type="journal article" date="2019" name="Sci. Rep.">
        <title>Draft genome of Tanacetum cinerariifolium, the natural source of mosquito coil.</title>
        <authorList>
            <person name="Yamashiro T."/>
            <person name="Shiraishi A."/>
            <person name="Satake H."/>
            <person name="Nakayama K."/>
        </authorList>
    </citation>
    <scope>NUCLEOTIDE SEQUENCE</scope>
</reference>
<dbReference type="Pfam" id="PF02992">
    <property type="entry name" value="Transposase_21"/>
    <property type="match status" value="1"/>
</dbReference>
<feature type="region of interest" description="Disordered" evidence="1">
    <location>
        <begin position="391"/>
        <end position="430"/>
    </location>
</feature>
<gene>
    <name evidence="2" type="ORF">Tci_059135</name>
</gene>
<evidence type="ECO:0000256" key="1">
    <source>
        <dbReference type="SAM" id="MobiDB-lite"/>
    </source>
</evidence>
<dbReference type="AlphaFoldDB" id="A0A6L2NNJ0"/>
<protein>
    <submittedName>
        <fullName evidence="2">Uncharacterized protein</fullName>
    </submittedName>
</protein>
<dbReference type="InterPro" id="IPR004242">
    <property type="entry name" value="Transposase_21"/>
</dbReference>
<organism evidence="2">
    <name type="scientific">Tanacetum cinerariifolium</name>
    <name type="common">Dalmatian daisy</name>
    <name type="synonym">Chrysanthemum cinerariifolium</name>
    <dbReference type="NCBI Taxonomy" id="118510"/>
    <lineage>
        <taxon>Eukaryota</taxon>
        <taxon>Viridiplantae</taxon>
        <taxon>Streptophyta</taxon>
        <taxon>Embryophyta</taxon>
        <taxon>Tracheophyta</taxon>
        <taxon>Spermatophyta</taxon>
        <taxon>Magnoliopsida</taxon>
        <taxon>eudicotyledons</taxon>
        <taxon>Gunneridae</taxon>
        <taxon>Pentapetalae</taxon>
        <taxon>asterids</taxon>
        <taxon>campanulids</taxon>
        <taxon>Asterales</taxon>
        <taxon>Asteraceae</taxon>
        <taxon>Asteroideae</taxon>
        <taxon>Anthemideae</taxon>
        <taxon>Anthemidinae</taxon>
        <taxon>Tanacetum</taxon>
    </lineage>
</organism>
<sequence length="430" mass="48577">EGFTLNYTSWWAHGETASRFQHEGQSSTPMEDDDLDGCTQMVMDAMGPTIFNIASFEPNPNSNSSNEQPSNPSAKGFYDMLAAADEPLWDGCQNYSKLQLISELLNWKSKNNVSEAAYNQLIPIIKKSLPPSLKESYVELSMLIPGKKSPGQNIDVFLKPLVEELITLYNDGIETYDGARKENFIMKAILLWTSIVETICKLENFFLLGFFDSMEHLVIHLTHEAILGGPVQYRWMFLYERRLGSMKRKIRNQAKVCKSSDDSLSHLKGLARGPLRHAWSYKGYFINGFKFRTKKYGEGRVTHNSGVCVKGACYNETECDFYGLLEEVIKTKSTSMYELEECENEKDGGDNADEDEFFQESEALIPTTSRSLSEIEEPVCLVIQGELELVNNNGDDTQTELSDEAEQSDEVELLENSDESDDDSDDISDD</sequence>
<comment type="caution">
    <text evidence="2">The sequence shown here is derived from an EMBL/GenBank/DDBJ whole genome shotgun (WGS) entry which is preliminary data.</text>
</comment>
<dbReference type="PANTHER" id="PTHR48258:SF4">
    <property type="entry name" value="DUF4216 DOMAIN-CONTAINING PROTEIN"/>
    <property type="match status" value="1"/>
</dbReference>
<accession>A0A6L2NNJ0</accession>